<evidence type="ECO:0000313" key="3">
    <source>
        <dbReference type="EMBL" id="MBY4635532.1"/>
    </source>
</evidence>
<dbReference type="EMBL" id="JAILXK010000001">
    <property type="protein sequence ID" value="MBY4635532.1"/>
    <property type="molecule type" value="Genomic_DNA"/>
</dbReference>
<keyword evidence="2" id="KW-1133">Transmembrane helix</keyword>
<organism evidence="3 4">
    <name type="scientific">Sphingopyxis jiangsuensis</name>
    <dbReference type="NCBI Taxonomy" id="2871171"/>
    <lineage>
        <taxon>Bacteria</taxon>
        <taxon>Pseudomonadati</taxon>
        <taxon>Pseudomonadota</taxon>
        <taxon>Alphaproteobacteria</taxon>
        <taxon>Sphingomonadales</taxon>
        <taxon>Sphingomonadaceae</taxon>
        <taxon>Sphingopyxis</taxon>
    </lineage>
</organism>
<reference evidence="3" key="1">
    <citation type="submission" date="2021-08" db="EMBL/GenBank/DDBJ databases">
        <title>Sphingopyxis panaciterrulae sp. nov., isolated from the surface water of the Yellow Sea.</title>
        <authorList>
            <person name="Gao Z."/>
            <person name="Zhang D."/>
            <person name="Zhang A."/>
        </authorList>
    </citation>
    <scope>NUCLEOTIDE SEQUENCE</scope>
    <source>
        <strain evidence="3">XHP0097</strain>
    </source>
</reference>
<evidence type="ECO:0000256" key="2">
    <source>
        <dbReference type="SAM" id="Phobius"/>
    </source>
</evidence>
<dbReference type="InterPro" id="IPR015315">
    <property type="entry name" value="DUF1963"/>
</dbReference>
<name>A0ABS7M926_9SPHN</name>
<keyword evidence="2" id="KW-0812">Transmembrane</keyword>
<sequence length="550" mass="58488">MSDIEAAALRLALFTLAFLAVVLLVWWFRRPKVEHAGPKAPRLGIGGGLAKLRRRDPDVEEVEIAPARLARVSGSAPLAPLPEAEFDDAPQPGTASSADTAATAREVTENPSPVEPAVAYVSSAFEPEIPAPALSEEGSETTAAPEVPADELIEAVALQAEAAANLPTPERCAATSATFAPRFPPHGDAPIHSWLGGRPRLPETMEWPKVDGREGDFLAQISCAALPPMIWDGVGPRSGWLAFFANPDSGAPAVLHLAEDGPPRDPPHPVGAFWSPPGPGLGGFARRAFPEWPIDQVNGHVALCSDVADASTEAYDVADPAFHPFDWDSLTAMIGLLESRRDRLDVDGVAPADASDELAQAVADAAVANRSADARIREIIAVVRESAGQGSFTAAGATAVMEGLQTIRWNEVVTHTDPETGEDLVETLELPLTRHHPAADLWVDDWRALLADHAKHAWCADRNRLPEPLRAALEPEWQRMVAAETVVLGGRAGGFVPSFDADFDAILLHLPASALFNRSAATGNGAIVAIRKSDLAAGNFSRVRMLRRAE</sequence>
<protein>
    <submittedName>
        <fullName evidence="3">DUF1963 domain-containing protein</fullName>
    </submittedName>
</protein>
<keyword evidence="4" id="KW-1185">Reference proteome</keyword>
<feature type="compositionally biased region" description="Low complexity" evidence="1">
    <location>
        <begin position="94"/>
        <end position="104"/>
    </location>
</feature>
<dbReference type="RefSeq" id="WP_222135385.1">
    <property type="nucleotide sequence ID" value="NZ_JAILXK010000001.1"/>
</dbReference>
<dbReference type="InterPro" id="IPR035948">
    <property type="entry name" value="YwqG-like_sf"/>
</dbReference>
<feature type="region of interest" description="Disordered" evidence="1">
    <location>
        <begin position="80"/>
        <end position="112"/>
    </location>
</feature>
<feature type="transmembrane region" description="Helical" evidence="2">
    <location>
        <begin position="7"/>
        <end position="28"/>
    </location>
</feature>
<keyword evidence="2" id="KW-0472">Membrane</keyword>
<proteinExistence type="predicted"/>
<dbReference type="Pfam" id="PF09234">
    <property type="entry name" value="DUF1963"/>
    <property type="match status" value="1"/>
</dbReference>
<dbReference type="Gene3D" id="2.30.320.10">
    <property type="entry name" value="YwqG-like"/>
    <property type="match status" value="1"/>
</dbReference>
<dbReference type="Proteomes" id="UP001166571">
    <property type="component" value="Unassembled WGS sequence"/>
</dbReference>
<evidence type="ECO:0000313" key="4">
    <source>
        <dbReference type="Proteomes" id="UP001166571"/>
    </source>
</evidence>
<accession>A0ABS7M926</accession>
<gene>
    <name evidence="3" type="ORF">K5P26_00055</name>
</gene>
<evidence type="ECO:0000256" key="1">
    <source>
        <dbReference type="SAM" id="MobiDB-lite"/>
    </source>
</evidence>
<comment type="caution">
    <text evidence="3">The sequence shown here is derived from an EMBL/GenBank/DDBJ whole genome shotgun (WGS) entry which is preliminary data.</text>
</comment>
<dbReference type="SUPFAM" id="SSF103032">
    <property type="entry name" value="Hypothetical protein YwqG"/>
    <property type="match status" value="1"/>
</dbReference>